<proteinExistence type="predicted"/>
<organism evidence="1 4">
    <name type="scientific">Moraxella catarrhalis</name>
    <name type="common">Branhamella catarrhalis</name>
    <dbReference type="NCBI Taxonomy" id="480"/>
    <lineage>
        <taxon>Bacteria</taxon>
        <taxon>Pseudomonadati</taxon>
        <taxon>Pseudomonadota</taxon>
        <taxon>Gammaproteobacteria</taxon>
        <taxon>Moraxellales</taxon>
        <taxon>Moraxellaceae</taxon>
        <taxon>Moraxella</taxon>
    </lineage>
</organism>
<name>A0A3Q9GDJ1_MORCA</name>
<protein>
    <submittedName>
        <fullName evidence="1">Uncharacterized protein</fullName>
    </submittedName>
</protein>
<reference evidence="3 4" key="1">
    <citation type="submission" date="2018-12" db="EMBL/GenBank/DDBJ databases">
        <title>Persistence of Moraxella catarrhalis in Chronic Obstructive Pulmonary Disease and Regulation of the Hag/MID Adhesin.</title>
        <authorList>
            <person name="Murphy T."/>
            <person name="Zhao X."/>
            <person name="Vyas G."/>
            <person name="Aluvathingal J."/>
            <person name="Nadendla S."/>
            <person name="Tallon L."/>
            <person name="Tettelin H."/>
        </authorList>
    </citation>
    <scope>NUCLEOTIDE SEQUENCE [LARGE SCALE GENOMIC DNA]</scope>
    <source>
        <strain evidence="2 3">173P27B1</strain>
        <strain evidence="1 4">46P58B1</strain>
    </source>
</reference>
<dbReference type="EMBL" id="CP034662">
    <property type="protein sequence ID" value="AZQ93339.1"/>
    <property type="molecule type" value="Genomic_DNA"/>
</dbReference>
<evidence type="ECO:0000313" key="3">
    <source>
        <dbReference type="Proteomes" id="UP000268436"/>
    </source>
</evidence>
<accession>A0A3Q9GDJ1</accession>
<evidence type="ECO:0000313" key="2">
    <source>
        <dbReference type="EMBL" id="RUO17873.1"/>
    </source>
</evidence>
<dbReference type="Proteomes" id="UP000268436">
    <property type="component" value="Unassembled WGS sequence"/>
</dbReference>
<keyword evidence="3" id="KW-1185">Reference proteome</keyword>
<evidence type="ECO:0000313" key="1">
    <source>
        <dbReference type="EMBL" id="AZQ93339.1"/>
    </source>
</evidence>
<sequence length="43" mass="4699">MWAITNPHQDNTSYALRLEHGWSKQAPTGVYGNALNSAIANLS</sequence>
<gene>
    <name evidence="1" type="ORF">EJK53_1117</name>
    <name evidence="2" type="ORF">EJK54_1577</name>
</gene>
<dbReference type="EMBL" id="RYER01000001">
    <property type="protein sequence ID" value="RUO17873.1"/>
    <property type="molecule type" value="Genomic_DNA"/>
</dbReference>
<dbReference type="AlphaFoldDB" id="A0A3Q9GDJ1"/>
<dbReference type="Proteomes" id="UP000280228">
    <property type="component" value="Chromosome"/>
</dbReference>
<evidence type="ECO:0000313" key="4">
    <source>
        <dbReference type="Proteomes" id="UP000280228"/>
    </source>
</evidence>